<keyword evidence="1" id="KW-0808">Transferase</keyword>
<evidence type="ECO:0000313" key="1">
    <source>
        <dbReference type="EMBL" id="GGM03574.1"/>
    </source>
</evidence>
<reference evidence="1" key="2">
    <citation type="submission" date="2020-09" db="EMBL/GenBank/DDBJ databases">
        <authorList>
            <person name="Sun Q."/>
            <person name="Zhou Y."/>
        </authorList>
    </citation>
    <scope>NUCLEOTIDE SEQUENCE</scope>
    <source>
        <strain evidence="1">CGMCC 1.6293</strain>
    </source>
</reference>
<sequence length="281" mass="29679">MSSAGELPEALARRFGIAAAGLVERTAIAVVWRVELAGGGVAGLKVFHEEGLANEGPGLAWMRARDGAGVVRLLDQQGRAVLMEWQEGPSLGDLVRRGEDARAARELLSVAQRLHQGADTGAGLSLPPLDAWFGALRDVTLAAACPPEAARDMLAARDIAERLLAAPREVRGLHGDLHHDNIRDGARGWLAFDAKGVRGERAYELANAFRNPKGAAALVADPARIAALADLWSEGFGVERTRLLDWAAAKCALSICWRAKGPVGADAEFGLLARLIAARGG</sequence>
<dbReference type="Proteomes" id="UP000649829">
    <property type="component" value="Unassembled WGS sequence"/>
</dbReference>
<protein>
    <submittedName>
        <fullName evidence="1">Aminoglycoside/hydroxyurea antibiotic resistance kinase</fullName>
    </submittedName>
</protein>
<dbReference type="RefSeq" id="WP_051630665.1">
    <property type="nucleotide sequence ID" value="NZ_BMLF01000002.1"/>
</dbReference>
<reference evidence="1" key="1">
    <citation type="journal article" date="2014" name="Int. J. Syst. Evol. Microbiol.">
        <title>Complete genome sequence of Corynebacterium casei LMG S-19264T (=DSM 44701T), isolated from a smear-ripened cheese.</title>
        <authorList>
            <consortium name="US DOE Joint Genome Institute (JGI-PGF)"/>
            <person name="Walter F."/>
            <person name="Albersmeier A."/>
            <person name="Kalinowski J."/>
            <person name="Ruckert C."/>
        </authorList>
    </citation>
    <scope>NUCLEOTIDE SEQUENCE</scope>
    <source>
        <strain evidence="1">CGMCC 1.6293</strain>
    </source>
</reference>
<dbReference type="EMBL" id="BMLF01000002">
    <property type="protein sequence ID" value="GGM03574.1"/>
    <property type="molecule type" value="Genomic_DNA"/>
</dbReference>
<dbReference type="GO" id="GO:0019748">
    <property type="term" value="P:secondary metabolic process"/>
    <property type="evidence" value="ECO:0007669"/>
    <property type="project" value="InterPro"/>
</dbReference>
<dbReference type="GO" id="GO:0016773">
    <property type="term" value="F:phosphotransferase activity, alcohol group as acceptor"/>
    <property type="evidence" value="ECO:0007669"/>
    <property type="project" value="InterPro"/>
</dbReference>
<dbReference type="InterPro" id="IPR006748">
    <property type="entry name" value="NH2Glyco/OHUrea_AB-resist_kin"/>
</dbReference>
<accession>A0A917WGM9</accession>
<dbReference type="GO" id="GO:0016301">
    <property type="term" value="F:kinase activity"/>
    <property type="evidence" value="ECO:0007669"/>
    <property type="project" value="UniProtKB-KW"/>
</dbReference>
<comment type="caution">
    <text evidence="1">The sequence shown here is derived from an EMBL/GenBank/DDBJ whole genome shotgun (WGS) entry which is preliminary data.</text>
</comment>
<organism evidence="1 2">
    <name type="scientific">Pseudooceanicola nanhaiensis</name>
    <dbReference type="NCBI Taxonomy" id="375761"/>
    <lineage>
        <taxon>Bacteria</taxon>
        <taxon>Pseudomonadati</taxon>
        <taxon>Pseudomonadota</taxon>
        <taxon>Alphaproteobacteria</taxon>
        <taxon>Rhodobacterales</taxon>
        <taxon>Paracoccaceae</taxon>
        <taxon>Pseudooceanicola</taxon>
    </lineage>
</organism>
<name>A0A917WGM9_9RHOB</name>
<dbReference type="SUPFAM" id="SSF56112">
    <property type="entry name" value="Protein kinase-like (PK-like)"/>
    <property type="match status" value="1"/>
</dbReference>
<keyword evidence="1" id="KW-0418">Kinase</keyword>
<evidence type="ECO:0000313" key="2">
    <source>
        <dbReference type="Proteomes" id="UP000649829"/>
    </source>
</evidence>
<keyword evidence="2" id="KW-1185">Reference proteome</keyword>
<gene>
    <name evidence="1" type="ORF">GCM10011534_26700</name>
</gene>
<dbReference type="InterPro" id="IPR011009">
    <property type="entry name" value="Kinase-like_dom_sf"/>
</dbReference>
<proteinExistence type="predicted"/>
<dbReference type="Pfam" id="PF04655">
    <property type="entry name" value="APH_6_hur"/>
    <property type="match status" value="1"/>
</dbReference>
<dbReference type="AlphaFoldDB" id="A0A917WGM9"/>